<keyword evidence="3" id="KW-0812">Transmembrane</keyword>
<dbReference type="InterPro" id="IPR011009">
    <property type="entry name" value="Kinase-like_dom_sf"/>
</dbReference>
<evidence type="ECO:0000259" key="4">
    <source>
        <dbReference type="PROSITE" id="PS50011"/>
    </source>
</evidence>
<gene>
    <name evidence="5" type="ORF">ABB37_09047</name>
</gene>
<feature type="region of interest" description="Disordered" evidence="2">
    <location>
        <begin position="2003"/>
        <end position="2039"/>
    </location>
</feature>
<dbReference type="Gene3D" id="1.10.510.10">
    <property type="entry name" value="Transferase(Phosphotransferase) domain 1"/>
    <property type="match status" value="1"/>
</dbReference>
<dbReference type="GeneID" id="26909330"/>
<name>A0A0N0VD59_LEPPY</name>
<keyword evidence="3" id="KW-1133">Transmembrane helix</keyword>
<feature type="domain" description="Protein kinase" evidence="4">
    <location>
        <begin position="3196"/>
        <end position="3563"/>
    </location>
</feature>
<feature type="transmembrane region" description="Helical" evidence="3">
    <location>
        <begin position="1328"/>
        <end position="1349"/>
    </location>
</feature>
<feature type="compositionally biased region" description="Basic and acidic residues" evidence="2">
    <location>
        <begin position="3185"/>
        <end position="3196"/>
    </location>
</feature>
<feature type="region of interest" description="Disordered" evidence="2">
    <location>
        <begin position="309"/>
        <end position="379"/>
    </location>
</feature>
<accession>A0A0N0VD59</accession>
<feature type="compositionally biased region" description="Low complexity" evidence="2">
    <location>
        <begin position="2913"/>
        <end position="2927"/>
    </location>
</feature>
<feature type="region of interest" description="Disordered" evidence="2">
    <location>
        <begin position="1846"/>
        <end position="1869"/>
    </location>
</feature>
<sequence>MARRASDAAWAFNTQDDDARDETAPNTLENAEDLLVTMRNARAYAATPGLEGPLLSAETHRGEEALDSGALLAGSTPANTPQTLTASPARSVSSARLSSPGNASAKERKKKTVTEHVVPSSSAHLTSEEGMQKLFLMSAPALETSEPSSASLRAETAASRAAAAATDTKGEDDGSSSADMAAVTLSTPLRELVRGAALREDADAPLLNIPEDFTRRTAAGAARGEATRMEGSGSRPYTGSHRSDATIRPVCTRNTAATEAAMRTADITSLLEATRAVAATLMVDPDAPRPSRAHMLKQITHATTTTTVAATAAPPAPSTAATAAKKPAETSTKRRRETARKDITTRPTATVEGDELRLFPPSPFAPSRNDAAASQVDANAVTSSSPASALQAESAAVSVVASHTPTAAPPVAPRSASRMRSLTLAVANSLLSAGASAAAVSSDGTAVTSLPPPVPPQHAHVKQAPSNSSTGSRQSGGTPSFFTPHSPLSPSLAWPPERSFAPFSSGSPLEATNNSLIRGQDSPERRPSTSSRLPVQQPQQHYASLSHMDRDRPIPRTASALSSGERTDAPLHFEDLLDGNTVTSFDEEMAREYAAEAATEGNDEEDEEDEEYDALREEGSVRERIRRRGSNARRNLSISSRGSRLARSRGGGGHLVPVAPPSDLPHDSLHSAEMPDFSFESGDAAVSSAATAAAAALIAAWRVRSLQSGRSSTPSQPGTVDSASTSTSSQPLQLLAAAGSTTPIGSAVMMVGSGCGGGSASLSPLWGRTSESAAAATAAPLPRPLREEGQRLLARAAEQQRPPSGLHAFRPPAPPHGTKAGEKGDGSSSRHPPPPPPPPGGRSAFCREIRDVLDSSLSAPEMPEVLPSATPRSATEPTSCIATASNTPVTMLSRTVGGGGAAGRRGGGQSGVKDVEHLLPSSAASHLLQQQATPLVSASTLAAAVPATTHPSTARAQSGTAPTSASPLLHVGCRPPRTGPWATGKVVRPPPLLLTQRSSASSTVRTVSGAESPHAENSPEVPQHDSDTATRMSATAALPNNPSSTAPPTHGAGHPRPEHSVEQSLLASSGDSAVEVTTTATADATAAAAAAEVKVKPPRALFASSLTRPSPDTVFIPEGRPLGDGMVQPSSSGLCDTGLVSPSTAVENGGESQLLEDSLPSRSSEGAEELSLLSPSSRLSAPTSLLDRQDVLTSPVSVTTTASPSSVLPSMVVPLAPLKTHDGAGRHKAKETSAAAHLTRSSSAVCERASHASLPRSRSADDALAGQTFELAVAAAQPATGRDGVPPDAVGAKAVKVASSAEVGETTSSENDKGNNAKTRSSKRHFRLLWILLPYGVFVAMLAVGMFVATHVVAQETVSHTWSELHTYMRDELVAFMEEVTLLPVMSGEMLTSQRTRNAAHPRPTDPRRPPIVNVSRGLCAALKYTDLGKLMVTLTYVSLSSADATNNTAGGAATLQPHARRTELEGDADPKELTLRTRRSETDGSGSDAGASEVEWRTAFAFCDASYSADYFLAGAREAVRARQRDEGELNKAADFYSINMLTMDVVQPPVKMRIARSPPHFDGNAAARVAHVLPIVQAWKAAVERNDGSESSVERWLISSPGPLASPHLTYVHPFYEYGRAEPSAVWCRMKAAALLRSYVKHQQLQHAHSPSSITAKVMLLVPRRQQPPPQLGGVRDRVLRGVSDAPITEADIIARSWALDTGREVRRSSGASPVTPTHTTDPSPNTTPAAPPRALDECAENITDRGHAPAALSSELRSLRCEGEDAEHTATSSLSAAAADGADGGVSDHPGWLPWLVHDASPLAGPRLDDVGDALMQAALGVVNVSAYAAEMYERRGAPFSPGTAVASDVPPHTTARHSEGGSLQGAGQRTVMPAVFREFYFAGQRAAVSVAAVQLQSNFSVMMVVVTPLSAAEGGRCETMQRYLTVIAVAVAVMCSTFLVFFVLTCYVQLPLISIQQELEQMVVLHKRKAAAPPLSLTADEVVNVSPLSLSGVAKQDAAMAESASKSGEGRQNEEGGVEKTKDHRAAAESNDTRVVEERVRNTAALPAEDPARRQPALDRAMTESSGVYGPERTISSFPRRLRLRLLPYAHRLLHCLTQLRLSEMAELQDVSAALRQHVHEIQQYIPTRYTFDDSATALLPSSSSPLTGKSSNATTTTTTTTMTAAAVGNTAHPRSSPTLPTLAGRTRAAPRSAAATAPSRRSLSPPVHAQPEPELFRSSSAAPADQAIAVNAKDSRTDSSSNDGSGGGVSGGSALDSRLSATVRIAETHGRLGILGDFSQSYTLLHPQVSVGGSGTVPAARSTAGEPPPSAKSVSHPRGYSEGSNTTQTHERRLQADSSTTTENTNAAVTLRSSRSTARASHSTGSSLDHTTQEREATQPDAAAASMAALYEQSVPTACGNSHAGPPSDPVDVPHAAAHGKERPQEKPCLAPSPTPAEEEGTREHGGTESATRERVGPSASANTDDSHRKKSSGNNLPRPPMVQLPNVLSTSSPPQALLSVTTPDVSATNSETENATSIPASSHLSAVEEQAAESSDYHDPAAYHVSSPHIKRDARTWTPNSFSKCLCSLLCIHVHIEDNTDVHAQFPEIVETVMECVYRYGGIFDVLVPEMMYVSFGSRVQTKDHALLATRCGIEIFSRLSTRALRYMTFVVDTGVYTVGVCGVPEHKEFVLFGRPSSEIFFEQQLQSGFRFLVTDSAVPLIRQHFRMLPIDVMTVVEETGQPNIVLYVVMVGSVHEPWWEDFSQLAHEAFLNFIRGNFEAACPLYERLLHSSSVTLTILFQYLLVHERVLTENKAGLSPTELARQLDELTVTCVNELSRERDPMVEPFGAAMPWLVCRPELHRHFSDEDGDDEAPKSITSATSSSGNGTARRRRGRRVFASLTSPMRAGASATQQRLRQSRAAGLTTATTSSVSMVSPSTRGPSTFASLCERTPTTSKSGRSVSATTATESSVAEAAMAAPVAPATDTSVESATQRRNRSLYKKDSKVEDCVDDEMVKVALGDGEDDDRIVGPKADFNGIALRVLDLSKQLWQLSNTPIGGAAAVARIDTSLSFVGISSNGAMAEIQVYAVKVAPQTVSTWSCPSLLPPRPGGVQGGECTLQSTSVSPPAAEAPTTTAAAGDGARKASTDAVPASAVVSLREKESLHRIAFALPSQVRARQEDAPHAASPFSSPNSPDRGDCPRRAREEMDGDEAGEGEESRQSAAASAALRSRSADLSLTAGTNEAQQVESDTTDPTEPAARGGGGGGGEKGEEAHSTSVNVDLAAMDAVARCYCEGNTVQLLSMAVTPTHVYTIMEWVAEQTLRKTVSRFGSRLALASTRKCCVAALRALDHLHNSRGVVHGRVHPDNILFGVEGNCKITGMLYLYEWALPDPALYATLTRVAAAYCSPEVNAGEAPTPESDIYSFGLLLLQMLAGELPWTWTGTTPQQPQQPQQQRSDTSGPELRWILQDNKTFIEAVNGGEIELRQYGRERNQYNVSMEAALRRQLDHVGWPRKTAATTARRKATAGPNKGSLGREEQATDPVMLRVLESCLAYEPSQRKGAAELLKLLCEM</sequence>
<feature type="compositionally biased region" description="Polar residues" evidence="2">
    <location>
        <begin position="870"/>
        <end position="881"/>
    </location>
</feature>
<dbReference type="RefSeq" id="XP_015653191.1">
    <property type="nucleotide sequence ID" value="XM_015808300.1"/>
</dbReference>
<feature type="region of interest" description="Disordered" evidence="2">
    <location>
        <begin position="2299"/>
        <end position="2388"/>
    </location>
</feature>
<dbReference type="OrthoDB" id="267854at2759"/>
<evidence type="ECO:0000256" key="3">
    <source>
        <dbReference type="SAM" id="Phobius"/>
    </source>
</evidence>
<dbReference type="SMART" id="SM00220">
    <property type="entry name" value="S_TKc"/>
    <property type="match status" value="1"/>
</dbReference>
<proteinExistence type="predicted"/>
<feature type="region of interest" description="Disordered" evidence="2">
    <location>
        <begin position="1448"/>
        <end position="1491"/>
    </location>
</feature>
<feature type="compositionally biased region" description="Basic and acidic residues" evidence="2">
    <location>
        <begin position="2012"/>
        <end position="2039"/>
    </location>
</feature>
<feature type="compositionally biased region" description="Low complexity" evidence="2">
    <location>
        <begin position="3210"/>
        <end position="3227"/>
    </location>
</feature>
<feature type="compositionally biased region" description="Acidic residues" evidence="2">
    <location>
        <begin position="601"/>
        <end position="612"/>
    </location>
</feature>
<dbReference type="SUPFAM" id="SSF56112">
    <property type="entry name" value="Protein kinase-like (PK-like)"/>
    <property type="match status" value="1"/>
</dbReference>
<feature type="region of interest" description="Disordered" evidence="2">
    <location>
        <begin position="947"/>
        <end position="1073"/>
    </location>
</feature>
<feature type="region of interest" description="Disordered" evidence="2">
    <location>
        <begin position="444"/>
        <end position="567"/>
    </location>
</feature>
<feature type="region of interest" description="Disordered" evidence="2">
    <location>
        <begin position="1299"/>
        <end position="1319"/>
    </location>
</feature>
<dbReference type="GO" id="GO:0005524">
    <property type="term" value="F:ATP binding"/>
    <property type="evidence" value="ECO:0007669"/>
    <property type="project" value="InterPro"/>
</dbReference>
<evidence type="ECO:0000256" key="1">
    <source>
        <dbReference type="ARBA" id="ARBA00004167"/>
    </source>
</evidence>
<feature type="region of interest" description="Disordered" evidence="2">
    <location>
        <begin position="219"/>
        <end position="244"/>
    </location>
</feature>
<dbReference type="InterPro" id="IPR000719">
    <property type="entry name" value="Prot_kinase_dom"/>
</dbReference>
<feature type="compositionally biased region" description="Polar residues" evidence="2">
    <location>
        <begin position="2341"/>
        <end position="2351"/>
    </location>
</feature>
<feature type="region of interest" description="Disordered" evidence="2">
    <location>
        <begin position="1707"/>
        <end position="1736"/>
    </location>
</feature>
<feature type="region of interest" description="Disordered" evidence="2">
    <location>
        <begin position="632"/>
        <end position="675"/>
    </location>
</feature>
<dbReference type="SUPFAM" id="SSF55073">
    <property type="entry name" value="Nucleotide cyclase"/>
    <property type="match status" value="1"/>
</dbReference>
<feature type="compositionally biased region" description="Low complexity" evidence="2">
    <location>
        <begin position="3430"/>
        <end position="3445"/>
    </location>
</feature>
<feature type="region of interest" description="Disordered" evidence="2">
    <location>
        <begin position="2966"/>
        <end position="2985"/>
    </location>
</feature>
<reference evidence="5 6" key="1">
    <citation type="submission" date="2015-07" db="EMBL/GenBank/DDBJ databases">
        <title>High-quality genome of monoxenous trypanosomatid Leptomonas pyrrhocoris.</title>
        <authorList>
            <person name="Flegontov P."/>
            <person name="Butenko A."/>
            <person name="Firsov S."/>
            <person name="Vlcek C."/>
            <person name="Logacheva M.D."/>
            <person name="Field M."/>
            <person name="Filatov D."/>
            <person name="Flegontova O."/>
            <person name="Gerasimov E."/>
            <person name="Jackson A.P."/>
            <person name="Kelly S."/>
            <person name="Opperdoes F."/>
            <person name="O'Reilly A."/>
            <person name="Votypka J."/>
            <person name="Yurchenko V."/>
            <person name="Lukes J."/>
        </authorList>
    </citation>
    <scope>NUCLEOTIDE SEQUENCE [LARGE SCALE GENOMIC DNA]</scope>
    <source>
        <strain evidence="5">H10</strain>
    </source>
</reference>
<feature type="compositionally biased region" description="Polar residues" evidence="2">
    <location>
        <begin position="2492"/>
        <end position="2529"/>
    </location>
</feature>
<feature type="compositionally biased region" description="Low complexity" evidence="2">
    <location>
        <begin position="148"/>
        <end position="166"/>
    </location>
</feature>
<feature type="region of interest" description="Disordered" evidence="2">
    <location>
        <begin position="796"/>
        <end position="881"/>
    </location>
</feature>
<feature type="compositionally biased region" description="Low complexity" evidence="2">
    <location>
        <begin position="3115"/>
        <end position="3127"/>
    </location>
</feature>
<keyword evidence="3" id="KW-0472">Membrane</keyword>
<comment type="subcellular location">
    <subcellularLocation>
        <location evidence="1">Membrane</location>
        <topology evidence="1">Single-pass membrane protein</topology>
    </subcellularLocation>
</comment>
<dbReference type="PANTHER" id="PTHR24216">
    <property type="entry name" value="PAXILLIN-RELATED"/>
    <property type="match status" value="1"/>
</dbReference>
<feature type="region of interest" description="Disordered" evidence="2">
    <location>
        <begin position="3430"/>
        <end position="3450"/>
    </location>
</feature>
<feature type="region of interest" description="Disordered" evidence="2">
    <location>
        <begin position="3096"/>
        <end position="3137"/>
    </location>
</feature>
<organism evidence="5 6">
    <name type="scientific">Leptomonas pyrrhocoris</name>
    <name type="common">Firebug parasite</name>
    <dbReference type="NCBI Taxonomy" id="157538"/>
    <lineage>
        <taxon>Eukaryota</taxon>
        <taxon>Discoba</taxon>
        <taxon>Euglenozoa</taxon>
        <taxon>Kinetoplastea</taxon>
        <taxon>Metakinetoplastina</taxon>
        <taxon>Trypanosomatida</taxon>
        <taxon>Trypanosomatidae</taxon>
        <taxon>Leishmaniinae</taxon>
        <taxon>Leptomonas</taxon>
    </lineage>
</organism>
<feature type="compositionally biased region" description="Low complexity" evidence="2">
    <location>
        <begin position="1161"/>
        <end position="1181"/>
    </location>
</feature>
<protein>
    <recommendedName>
        <fullName evidence="4">Protein kinase domain-containing protein</fullName>
    </recommendedName>
</protein>
<dbReference type="Pfam" id="PF00069">
    <property type="entry name" value="Pkinase"/>
    <property type="match status" value="1"/>
</dbReference>
<feature type="compositionally biased region" description="Polar residues" evidence="2">
    <location>
        <begin position="1712"/>
        <end position="1731"/>
    </location>
</feature>
<feature type="compositionally biased region" description="Polar residues" evidence="2">
    <location>
        <begin position="1062"/>
        <end position="1071"/>
    </location>
</feature>
<feature type="compositionally biased region" description="Polar residues" evidence="2">
    <location>
        <begin position="3228"/>
        <end position="3244"/>
    </location>
</feature>
<comment type="caution">
    <text evidence="5">The sequence shown here is derived from an EMBL/GenBank/DDBJ whole genome shotgun (WGS) entry which is preliminary data.</text>
</comment>
<evidence type="ECO:0000256" key="2">
    <source>
        <dbReference type="SAM" id="MobiDB-lite"/>
    </source>
</evidence>
<dbReference type="VEuPathDB" id="TriTrypDB:LpyrH10_28_0800"/>
<feature type="compositionally biased region" description="Low complexity" evidence="2">
    <location>
        <begin position="2352"/>
        <end position="2372"/>
    </location>
</feature>
<feature type="compositionally biased region" description="Polar residues" evidence="2">
    <location>
        <begin position="528"/>
        <end position="543"/>
    </location>
</feature>
<feature type="compositionally biased region" description="Polar residues" evidence="2">
    <location>
        <begin position="2928"/>
        <end position="2948"/>
    </location>
</feature>
<feature type="region of interest" description="Disordered" evidence="2">
    <location>
        <begin position="2402"/>
        <end position="2529"/>
    </location>
</feature>
<feature type="region of interest" description="Disordered" evidence="2">
    <location>
        <begin position="1"/>
        <end position="25"/>
    </location>
</feature>
<feature type="compositionally biased region" description="Polar residues" evidence="2">
    <location>
        <begin position="1029"/>
        <end position="1047"/>
    </location>
</feature>
<feature type="region of interest" description="Disordered" evidence="2">
    <location>
        <begin position="593"/>
        <end position="620"/>
    </location>
</feature>
<feature type="compositionally biased region" description="Low complexity" evidence="2">
    <location>
        <begin position="632"/>
        <end position="645"/>
    </location>
</feature>
<feature type="region of interest" description="Disordered" evidence="2">
    <location>
        <begin position="3167"/>
        <end position="3265"/>
    </location>
</feature>
<feature type="compositionally biased region" description="Polar residues" evidence="2">
    <location>
        <begin position="708"/>
        <end position="721"/>
    </location>
</feature>
<feature type="compositionally biased region" description="Polar residues" evidence="2">
    <location>
        <begin position="502"/>
        <end position="517"/>
    </location>
</feature>
<keyword evidence="6" id="KW-1185">Reference proteome</keyword>
<feature type="region of interest" description="Disordered" evidence="2">
    <location>
        <begin position="48"/>
        <end position="126"/>
    </location>
</feature>
<dbReference type="PROSITE" id="PS50011">
    <property type="entry name" value="PROTEIN_KINASE_DOM"/>
    <property type="match status" value="1"/>
</dbReference>
<dbReference type="InterPro" id="IPR029787">
    <property type="entry name" value="Nucleotide_cyclase"/>
</dbReference>
<feature type="compositionally biased region" description="Polar residues" evidence="2">
    <location>
        <begin position="949"/>
        <end position="966"/>
    </location>
</feature>
<feature type="region of interest" description="Disordered" evidence="2">
    <location>
        <begin position="146"/>
        <end position="178"/>
    </location>
</feature>
<feature type="region of interest" description="Disordered" evidence="2">
    <location>
        <begin position="2170"/>
        <end position="2260"/>
    </location>
</feature>
<feature type="compositionally biased region" description="Polar residues" evidence="2">
    <location>
        <begin position="76"/>
        <end position="102"/>
    </location>
</feature>
<feature type="region of interest" description="Disordered" evidence="2">
    <location>
        <begin position="708"/>
        <end position="731"/>
    </location>
</feature>
<evidence type="ECO:0000313" key="5">
    <source>
        <dbReference type="EMBL" id="KPA74752.1"/>
    </source>
</evidence>
<feature type="region of interest" description="Disordered" evidence="2">
    <location>
        <begin position="3505"/>
        <end position="3528"/>
    </location>
</feature>
<feature type="compositionally biased region" description="Polar residues" evidence="2">
    <location>
        <begin position="464"/>
        <end position="489"/>
    </location>
</feature>
<feature type="compositionally biased region" description="Basic and acidic residues" evidence="2">
    <location>
        <begin position="1461"/>
        <end position="1483"/>
    </location>
</feature>
<feature type="transmembrane region" description="Helical" evidence="3">
    <location>
        <begin position="1927"/>
        <end position="1948"/>
    </location>
</feature>
<dbReference type="GO" id="GO:0004672">
    <property type="term" value="F:protein kinase activity"/>
    <property type="evidence" value="ECO:0007669"/>
    <property type="project" value="InterPro"/>
</dbReference>
<feature type="region of interest" description="Disordered" evidence="2">
    <location>
        <begin position="1150"/>
        <end position="1181"/>
    </location>
</feature>
<feature type="region of interest" description="Disordered" evidence="2">
    <location>
        <begin position="2051"/>
        <end position="2074"/>
    </location>
</feature>
<feature type="compositionally biased region" description="Low complexity" evidence="2">
    <location>
        <begin position="309"/>
        <end position="325"/>
    </location>
</feature>
<dbReference type="GO" id="GO:0016020">
    <property type="term" value="C:membrane"/>
    <property type="evidence" value="ECO:0007669"/>
    <property type="project" value="UniProtKB-SubCell"/>
</dbReference>
<feature type="region of interest" description="Disordered" evidence="2">
    <location>
        <begin position="2853"/>
        <end position="2956"/>
    </location>
</feature>
<feature type="compositionally biased region" description="Low complexity" evidence="2">
    <location>
        <begin position="2190"/>
        <end position="2211"/>
    </location>
</feature>
<feature type="compositionally biased region" description="Low complexity" evidence="2">
    <location>
        <begin position="2864"/>
        <end position="2876"/>
    </location>
</feature>
<dbReference type="Proteomes" id="UP000037923">
    <property type="component" value="Unassembled WGS sequence"/>
</dbReference>
<feature type="compositionally biased region" description="Low complexity" evidence="2">
    <location>
        <begin position="997"/>
        <end position="1010"/>
    </location>
</feature>
<dbReference type="Gene3D" id="3.30.70.1230">
    <property type="entry name" value="Nucleotide cyclase"/>
    <property type="match status" value="1"/>
</dbReference>
<evidence type="ECO:0000313" key="6">
    <source>
        <dbReference type="Proteomes" id="UP000037923"/>
    </source>
</evidence>
<feature type="compositionally biased region" description="Pro residues" evidence="2">
    <location>
        <begin position="831"/>
        <end position="840"/>
    </location>
</feature>
<feature type="compositionally biased region" description="Basic and acidic residues" evidence="2">
    <location>
        <begin position="2445"/>
        <end position="2461"/>
    </location>
</feature>
<feature type="compositionally biased region" description="Low complexity" evidence="2">
    <location>
        <begin position="722"/>
        <end position="731"/>
    </location>
</feature>
<dbReference type="EMBL" id="LGTL01000028">
    <property type="protein sequence ID" value="KPA74752.1"/>
    <property type="molecule type" value="Genomic_DNA"/>
</dbReference>
<dbReference type="PANTHER" id="PTHR24216:SF65">
    <property type="entry name" value="PAXILLIN-LIKE PROTEIN 1"/>
    <property type="match status" value="1"/>
</dbReference>